<evidence type="ECO:0000256" key="3">
    <source>
        <dbReference type="ARBA" id="ARBA00022692"/>
    </source>
</evidence>
<dbReference type="Gene3D" id="1.10.3470.10">
    <property type="entry name" value="ABC transporter involved in vitamin B12 uptake, BtuC"/>
    <property type="match status" value="1"/>
</dbReference>
<evidence type="ECO:0000256" key="5">
    <source>
        <dbReference type="ARBA" id="ARBA00023136"/>
    </source>
</evidence>
<feature type="transmembrane region" description="Helical" evidence="7">
    <location>
        <begin position="141"/>
        <end position="159"/>
    </location>
</feature>
<dbReference type="PANTHER" id="PTHR30477:SF22">
    <property type="entry name" value="METAL ABC TRANSPORTER PERMEASE"/>
    <property type="match status" value="1"/>
</dbReference>
<reference evidence="9" key="1">
    <citation type="journal article" date="2019" name="Int. J. Syst. Evol. Microbiol.">
        <title>The Global Catalogue of Microorganisms (GCM) 10K type strain sequencing project: providing services to taxonomists for standard genome sequencing and annotation.</title>
        <authorList>
            <consortium name="The Broad Institute Genomics Platform"/>
            <consortium name="The Broad Institute Genome Sequencing Center for Infectious Disease"/>
            <person name="Wu L."/>
            <person name="Ma J."/>
        </authorList>
    </citation>
    <scope>NUCLEOTIDE SEQUENCE [LARGE SCALE GENOMIC DNA]</scope>
    <source>
        <strain evidence="9">JCM 12165</strain>
    </source>
</reference>
<gene>
    <name evidence="8" type="ORF">ACFO4L_16300</name>
</gene>
<dbReference type="SUPFAM" id="SSF81345">
    <property type="entry name" value="ABC transporter involved in vitamin B12 uptake, BtuC"/>
    <property type="match status" value="1"/>
</dbReference>
<comment type="similarity">
    <text evidence="2 6">Belongs to the ABC-3 integral membrane protein family.</text>
</comment>
<dbReference type="PANTHER" id="PTHR30477">
    <property type="entry name" value="ABC-TRANSPORTER METAL-BINDING PROTEIN"/>
    <property type="match status" value="1"/>
</dbReference>
<comment type="subcellular location">
    <subcellularLocation>
        <location evidence="6">Cell membrane</location>
        <topology evidence="6">Multi-pass membrane protein</topology>
    </subcellularLocation>
    <subcellularLocation>
        <location evidence="1">Membrane</location>
        <topology evidence="1">Multi-pass membrane protein</topology>
    </subcellularLocation>
</comment>
<organism evidence="8 9">
    <name type="scientific">Bacillus daqingensis</name>
    <dbReference type="NCBI Taxonomy" id="872396"/>
    <lineage>
        <taxon>Bacteria</taxon>
        <taxon>Bacillati</taxon>
        <taxon>Bacillota</taxon>
        <taxon>Bacilli</taxon>
        <taxon>Bacillales</taxon>
        <taxon>Bacillaceae</taxon>
        <taxon>Bacillus</taxon>
    </lineage>
</organism>
<dbReference type="InterPro" id="IPR001626">
    <property type="entry name" value="ABC_TroCD"/>
</dbReference>
<dbReference type="InterPro" id="IPR037294">
    <property type="entry name" value="ABC_BtuC-like"/>
</dbReference>
<evidence type="ECO:0000313" key="8">
    <source>
        <dbReference type="EMBL" id="MFC4738133.1"/>
    </source>
</evidence>
<protein>
    <submittedName>
        <fullName evidence="8">Metal ABC transporter permease</fullName>
    </submittedName>
</protein>
<comment type="caution">
    <text evidence="8">The sequence shown here is derived from an EMBL/GenBank/DDBJ whole genome shotgun (WGS) entry which is preliminary data.</text>
</comment>
<evidence type="ECO:0000256" key="6">
    <source>
        <dbReference type="RuleBase" id="RU003943"/>
    </source>
</evidence>
<name>A0ABV9NXP6_9BACI</name>
<evidence type="ECO:0000256" key="2">
    <source>
        <dbReference type="ARBA" id="ARBA00008034"/>
    </source>
</evidence>
<feature type="transmembrane region" description="Helical" evidence="7">
    <location>
        <begin position="13"/>
        <end position="34"/>
    </location>
</feature>
<keyword evidence="9" id="KW-1185">Reference proteome</keyword>
<keyword evidence="6" id="KW-0813">Transport</keyword>
<feature type="transmembrane region" description="Helical" evidence="7">
    <location>
        <begin position="98"/>
        <end position="121"/>
    </location>
</feature>
<dbReference type="RefSeq" id="WP_377910718.1">
    <property type="nucleotide sequence ID" value="NZ_JBHSGK010000021.1"/>
</dbReference>
<evidence type="ECO:0000256" key="1">
    <source>
        <dbReference type="ARBA" id="ARBA00004141"/>
    </source>
</evidence>
<keyword evidence="3 6" id="KW-0812">Transmembrane</keyword>
<proteinExistence type="inferred from homology"/>
<dbReference type="Pfam" id="PF00950">
    <property type="entry name" value="ABC-3"/>
    <property type="match status" value="1"/>
</dbReference>
<accession>A0ABV9NXP6</accession>
<keyword evidence="4 7" id="KW-1133">Transmembrane helix</keyword>
<feature type="transmembrane region" description="Helical" evidence="7">
    <location>
        <begin position="255"/>
        <end position="275"/>
    </location>
</feature>
<keyword evidence="5 7" id="KW-0472">Membrane</keyword>
<evidence type="ECO:0000256" key="4">
    <source>
        <dbReference type="ARBA" id="ARBA00022989"/>
    </source>
</evidence>
<dbReference type="Proteomes" id="UP001595896">
    <property type="component" value="Unassembled WGS sequence"/>
</dbReference>
<evidence type="ECO:0000256" key="7">
    <source>
        <dbReference type="SAM" id="Phobius"/>
    </source>
</evidence>
<evidence type="ECO:0000313" key="9">
    <source>
        <dbReference type="Proteomes" id="UP001595896"/>
    </source>
</evidence>
<feature type="transmembrane region" description="Helical" evidence="7">
    <location>
        <begin position="227"/>
        <end position="249"/>
    </location>
</feature>
<dbReference type="EMBL" id="JBHSGK010000021">
    <property type="protein sequence ID" value="MFC4738133.1"/>
    <property type="molecule type" value="Genomic_DNA"/>
</dbReference>
<sequence>MIDVFFQYDFLRYSFYTSLMIGILAPLVGVFIVVRRLALLADTLSHITLTGIAFSMLMARYYPAFAAVNPVYTGMGFAVAGSLMIEQLRKSYAYYKELAIPVILSAGIGTGVVFISLADGFTTDLFNYLFGSVAAVSRDDFTVVAVLTAAVALLLLLFYKELFFLSFDEEQAVLSGIPARPLHFMFIVITAVVIGISMQIVGILLVSALMTLPVAAAMRIAASFKQLFFYAVLFGELSVVAGMTAAFYADAAPGGMIVVINLLILAAVLVADRFLTRKEKPVWISS</sequence>
<feature type="transmembrane region" description="Helical" evidence="7">
    <location>
        <begin position="64"/>
        <end position="86"/>
    </location>
</feature>